<gene>
    <name evidence="10" type="ORF">BIV24_19935</name>
</gene>
<keyword evidence="4" id="KW-0997">Cell inner membrane</keyword>
<dbReference type="OrthoDB" id="9804629at2"/>
<dbReference type="PANTHER" id="PTHR43357">
    <property type="entry name" value="INNER MEMBRANE ABC TRANSPORTER PERMEASE PROTEIN YDCV"/>
    <property type="match status" value="1"/>
</dbReference>
<evidence type="ECO:0000256" key="3">
    <source>
        <dbReference type="ARBA" id="ARBA00022475"/>
    </source>
</evidence>
<evidence type="ECO:0000256" key="4">
    <source>
        <dbReference type="ARBA" id="ARBA00022519"/>
    </source>
</evidence>
<reference evidence="10 11" key="1">
    <citation type="submission" date="2016-10" db="EMBL/GenBank/DDBJ databases">
        <title>Genome sequence of Streptomyces sp. MUSC 93.</title>
        <authorList>
            <person name="Lee L.-H."/>
            <person name="Ser H.-L."/>
            <person name="Law J.W.-F."/>
        </authorList>
    </citation>
    <scope>NUCLEOTIDE SEQUENCE [LARGE SCALE GENOMIC DNA]</scope>
    <source>
        <strain evidence="10 11">MUSC 93</strain>
    </source>
</reference>
<evidence type="ECO:0000256" key="6">
    <source>
        <dbReference type="ARBA" id="ARBA00022989"/>
    </source>
</evidence>
<sequence>MAVPVAFFAVFFAYPVAAIVRRGLKVGGTWQWGRIADVLMDSGIRHVLWFTTWQALASTALTLLVALPGAYVFARLDFPGKQVLRVVVTVPFVLPTVVVGTAFLALVGRGGLLDDLWGVRLDTTVWAILLAHVFFNYAVVVRTVGGLWAQLDPRQEEAARMLGASRLAAWRKVTLPALSPAVAAAALMVFLFTFTSFGVVQILGGPTFSTLEVEIYRQTSQIFDLSTAAVLTIIQFATVGAILVVHAWTVRRGESALRLVDAARTARRPRGVGQWALLGAVLVTVALLLVLPPAVLVARSLDAPGFAYYKALTHADGGTFLVAPIQAIGNSLRYAVAATSIAVLIGSLAAAALARRGAGRLVRGFDALLMLPLGVSAVTVGFGFLITLDKPPLDLRGSWILVPLAQALVGVPFVVRTMLPVLRAVDERLREAAAVLGASPWRVWREVDLPIVRRALLIAAGFAFAVSLGEFGATVFIARPDNPTLPVAVARLIGRPGDLNYGQAMALSTILMVVCAVALLVLERLRTERTGEL</sequence>
<keyword evidence="6 8" id="KW-1133">Transmembrane helix</keyword>
<dbReference type="CDD" id="cd06261">
    <property type="entry name" value="TM_PBP2"/>
    <property type="match status" value="2"/>
</dbReference>
<comment type="similarity">
    <text evidence="8">Belongs to the binding-protein-dependent transport system permease family.</text>
</comment>
<dbReference type="Proteomes" id="UP000179935">
    <property type="component" value="Unassembled WGS sequence"/>
</dbReference>
<evidence type="ECO:0000256" key="1">
    <source>
        <dbReference type="ARBA" id="ARBA00004429"/>
    </source>
</evidence>
<evidence type="ECO:0000256" key="8">
    <source>
        <dbReference type="RuleBase" id="RU363032"/>
    </source>
</evidence>
<feature type="domain" description="ABC transmembrane type-1" evidence="9">
    <location>
        <begin position="48"/>
        <end position="244"/>
    </location>
</feature>
<feature type="transmembrane region" description="Helical" evidence="8">
    <location>
        <begin position="47"/>
        <end position="74"/>
    </location>
</feature>
<feature type="transmembrane region" description="Helical" evidence="8">
    <location>
        <begin position="455"/>
        <end position="478"/>
    </location>
</feature>
<keyword evidence="11" id="KW-1185">Reference proteome</keyword>
<comment type="subcellular location">
    <subcellularLocation>
        <location evidence="1">Cell inner membrane</location>
        <topology evidence="1">Multi-pass membrane protein</topology>
    </subcellularLocation>
    <subcellularLocation>
        <location evidence="8">Cell membrane</location>
        <topology evidence="8">Multi-pass membrane protein</topology>
    </subcellularLocation>
</comment>
<dbReference type="PANTHER" id="PTHR43357:SF4">
    <property type="entry name" value="INNER MEMBRANE ABC TRANSPORTER PERMEASE PROTEIN YDCV"/>
    <property type="match status" value="1"/>
</dbReference>
<dbReference type="AlphaFoldDB" id="A0A1S2P7C0"/>
<dbReference type="InterPro" id="IPR035906">
    <property type="entry name" value="MetI-like_sf"/>
</dbReference>
<proteinExistence type="inferred from homology"/>
<name>A0A1S2P7C0_9ACTN</name>
<protein>
    <submittedName>
        <fullName evidence="10">Iron ABC transporter permease</fullName>
    </submittedName>
</protein>
<evidence type="ECO:0000256" key="5">
    <source>
        <dbReference type="ARBA" id="ARBA00022692"/>
    </source>
</evidence>
<comment type="caution">
    <text evidence="10">The sequence shown here is derived from an EMBL/GenBank/DDBJ whole genome shotgun (WGS) entry which is preliminary data.</text>
</comment>
<dbReference type="SUPFAM" id="SSF161098">
    <property type="entry name" value="MetI-like"/>
    <property type="match status" value="2"/>
</dbReference>
<feature type="transmembrane region" description="Helical" evidence="8">
    <location>
        <begin position="181"/>
        <end position="205"/>
    </location>
</feature>
<evidence type="ECO:0000313" key="10">
    <source>
        <dbReference type="EMBL" id="OIJ89580.1"/>
    </source>
</evidence>
<dbReference type="EMBL" id="MLYP01000050">
    <property type="protein sequence ID" value="OIJ89580.1"/>
    <property type="molecule type" value="Genomic_DNA"/>
</dbReference>
<feature type="transmembrane region" description="Helical" evidence="8">
    <location>
        <begin position="365"/>
        <end position="386"/>
    </location>
</feature>
<keyword evidence="5 8" id="KW-0812">Transmembrane</keyword>
<feature type="transmembrane region" description="Helical" evidence="8">
    <location>
        <begin position="501"/>
        <end position="522"/>
    </location>
</feature>
<evidence type="ECO:0000259" key="9">
    <source>
        <dbReference type="PROSITE" id="PS50928"/>
    </source>
</evidence>
<feature type="transmembrane region" description="Helical" evidence="8">
    <location>
        <begin position="86"/>
        <end position="106"/>
    </location>
</feature>
<evidence type="ECO:0000256" key="2">
    <source>
        <dbReference type="ARBA" id="ARBA00022448"/>
    </source>
</evidence>
<dbReference type="GO" id="GO:0005886">
    <property type="term" value="C:plasma membrane"/>
    <property type="evidence" value="ECO:0007669"/>
    <property type="project" value="UniProtKB-SubCell"/>
</dbReference>
<feature type="domain" description="ABC transmembrane type-1" evidence="9">
    <location>
        <begin position="328"/>
        <end position="522"/>
    </location>
</feature>
<feature type="transmembrane region" description="Helical" evidence="8">
    <location>
        <begin position="271"/>
        <end position="291"/>
    </location>
</feature>
<evidence type="ECO:0000256" key="7">
    <source>
        <dbReference type="ARBA" id="ARBA00023136"/>
    </source>
</evidence>
<feature type="transmembrane region" description="Helical" evidence="8">
    <location>
        <begin position="126"/>
        <end position="151"/>
    </location>
</feature>
<dbReference type="Gene3D" id="1.10.3720.10">
    <property type="entry name" value="MetI-like"/>
    <property type="match status" value="2"/>
</dbReference>
<accession>A0A1S2P7C0</accession>
<evidence type="ECO:0000313" key="11">
    <source>
        <dbReference type="Proteomes" id="UP000179935"/>
    </source>
</evidence>
<keyword evidence="3" id="KW-1003">Cell membrane</keyword>
<dbReference type="RefSeq" id="WP_071367726.1">
    <property type="nucleotide sequence ID" value="NZ_MLYP01000050.1"/>
</dbReference>
<dbReference type="GO" id="GO:0055085">
    <property type="term" value="P:transmembrane transport"/>
    <property type="evidence" value="ECO:0007669"/>
    <property type="project" value="InterPro"/>
</dbReference>
<organism evidence="10 11">
    <name type="scientific">Streptomyces colonosanans</name>
    <dbReference type="NCBI Taxonomy" id="1428652"/>
    <lineage>
        <taxon>Bacteria</taxon>
        <taxon>Bacillati</taxon>
        <taxon>Actinomycetota</taxon>
        <taxon>Actinomycetes</taxon>
        <taxon>Kitasatosporales</taxon>
        <taxon>Streptomycetaceae</taxon>
        <taxon>Streptomyces</taxon>
    </lineage>
</organism>
<dbReference type="InterPro" id="IPR000515">
    <property type="entry name" value="MetI-like"/>
</dbReference>
<feature type="transmembrane region" description="Helical" evidence="8">
    <location>
        <begin position="225"/>
        <end position="250"/>
    </location>
</feature>
<keyword evidence="7 8" id="KW-0472">Membrane</keyword>
<feature type="transmembrane region" description="Helical" evidence="8">
    <location>
        <begin position="334"/>
        <end position="353"/>
    </location>
</feature>
<dbReference type="STRING" id="1428652.BIV24_19935"/>
<keyword evidence="2 8" id="KW-0813">Transport</keyword>
<feature type="transmembrane region" description="Helical" evidence="8">
    <location>
        <begin position="398"/>
        <end position="419"/>
    </location>
</feature>
<dbReference type="PROSITE" id="PS50928">
    <property type="entry name" value="ABC_TM1"/>
    <property type="match status" value="2"/>
</dbReference>
<dbReference type="Pfam" id="PF00528">
    <property type="entry name" value="BPD_transp_1"/>
    <property type="match status" value="2"/>
</dbReference>